<organism evidence="1 2">
    <name type="scientific">Populus alba</name>
    <name type="common">White poplar</name>
    <dbReference type="NCBI Taxonomy" id="43335"/>
    <lineage>
        <taxon>Eukaryota</taxon>
        <taxon>Viridiplantae</taxon>
        <taxon>Streptophyta</taxon>
        <taxon>Embryophyta</taxon>
        <taxon>Tracheophyta</taxon>
        <taxon>Spermatophyta</taxon>
        <taxon>Magnoliopsida</taxon>
        <taxon>eudicotyledons</taxon>
        <taxon>Gunneridae</taxon>
        <taxon>Pentapetalae</taxon>
        <taxon>rosids</taxon>
        <taxon>fabids</taxon>
        <taxon>Malpighiales</taxon>
        <taxon>Salicaceae</taxon>
        <taxon>Saliceae</taxon>
        <taxon>Populus</taxon>
    </lineage>
</organism>
<sequence length="459" mass="48225">MANKKKKSGSHRLQTNQQASQLINDRSVLALAAPPRPHTVHVTVPPNSNPPHISPAPAVVHTSVPVQVSPNHGEHSPSINHIFEDDYFDDEEIEEEADLGFYREDHVNRSKFFTTSPLAASTSSPPVGSQIECPTNVIPSPAAFPVDVKSPSAAPQSSDTCLPVASSLCVVSTPVTPPERAMPAHVPATGSAKPAHDPASGSAKPAHDPAPGNGSAQSDPIVPMRGTSPSANPVREIPNSPEPPFNPWRNLFVNNRNTPSNVPSKPRAKESAAPDPNIIKGRDSVFNRLGPQGSTSVAGCSEANQHAKCGTISEPAVDEIVAGCPEANQPTNCGPSAVPVVDEIVPANGTTLPNTGGWELVRRKKARSKSSQSRITPGSTHTPLRVGQEISHISPPPSIATAEVAGRRADKGKSVVMPIATGQLASQPLDIHIRRKSLPHTNDDPGRGEGLPAPFHPLC</sequence>
<comment type="caution">
    <text evidence="1">The sequence shown here is derived from an EMBL/GenBank/DDBJ whole genome shotgun (WGS) entry which is preliminary data.</text>
</comment>
<protein>
    <submittedName>
        <fullName evidence="1">Uncharacterized protein</fullName>
    </submittedName>
</protein>
<reference evidence="1 2" key="1">
    <citation type="journal article" date="2024" name="Plant Biotechnol. J.">
        <title>Genome and CRISPR/Cas9 system of a widespread forest tree (Populus alba) in the world.</title>
        <authorList>
            <person name="Liu Y.J."/>
            <person name="Jiang P.F."/>
            <person name="Han X.M."/>
            <person name="Li X.Y."/>
            <person name="Wang H.M."/>
            <person name="Wang Y.J."/>
            <person name="Wang X.X."/>
            <person name="Zeng Q.Y."/>
        </authorList>
    </citation>
    <scope>NUCLEOTIDE SEQUENCE [LARGE SCALE GENOMIC DNA]</scope>
    <source>
        <strain evidence="2">cv. PAL-ZL1</strain>
    </source>
</reference>
<evidence type="ECO:0000313" key="1">
    <source>
        <dbReference type="EMBL" id="KAL3564548.1"/>
    </source>
</evidence>
<proteinExistence type="predicted"/>
<dbReference type="Proteomes" id="UP000309997">
    <property type="component" value="Unassembled WGS sequence"/>
</dbReference>
<keyword evidence="2" id="KW-1185">Reference proteome</keyword>
<name>A0ACC4ADZ3_POPAL</name>
<gene>
    <name evidence="1" type="ORF">D5086_034008</name>
</gene>
<evidence type="ECO:0000313" key="2">
    <source>
        <dbReference type="Proteomes" id="UP000309997"/>
    </source>
</evidence>
<dbReference type="EMBL" id="RCHU02000078">
    <property type="protein sequence ID" value="KAL3564548.1"/>
    <property type="molecule type" value="Genomic_DNA"/>
</dbReference>
<accession>A0ACC4ADZ3</accession>